<dbReference type="EMBL" id="JADOGI010000023">
    <property type="protein sequence ID" value="MBF8186175.1"/>
    <property type="molecule type" value="Genomic_DNA"/>
</dbReference>
<keyword evidence="3" id="KW-1185">Reference proteome</keyword>
<proteinExistence type="predicted"/>
<feature type="signal peptide" evidence="1">
    <location>
        <begin position="1"/>
        <end position="25"/>
    </location>
</feature>
<keyword evidence="1" id="KW-0732">Signal</keyword>
<dbReference type="Proteomes" id="UP000605361">
    <property type="component" value="Unassembled WGS sequence"/>
</dbReference>
<dbReference type="AlphaFoldDB" id="A0A931AA42"/>
<evidence type="ECO:0000313" key="3">
    <source>
        <dbReference type="Proteomes" id="UP000605361"/>
    </source>
</evidence>
<comment type="caution">
    <text evidence="2">The sequence shown here is derived from an EMBL/GenBank/DDBJ whole genome shotgun (WGS) entry which is preliminary data.</text>
</comment>
<feature type="chain" id="PRO_5039182847" evidence="1">
    <location>
        <begin position="26"/>
        <end position="61"/>
    </location>
</feature>
<reference evidence="2" key="1">
    <citation type="submission" date="2020-11" db="EMBL/GenBank/DDBJ databases">
        <title>Whole-genome analyses of Nonomuraea sp. K274.</title>
        <authorList>
            <person name="Veyisoglu A."/>
        </authorList>
    </citation>
    <scope>NUCLEOTIDE SEQUENCE</scope>
    <source>
        <strain evidence="2">K274</strain>
    </source>
</reference>
<evidence type="ECO:0000313" key="2">
    <source>
        <dbReference type="EMBL" id="MBF8186175.1"/>
    </source>
</evidence>
<dbReference type="RefSeq" id="WP_195895153.1">
    <property type="nucleotide sequence ID" value="NZ_JADOGI010000023.1"/>
</dbReference>
<sequence length="61" mass="6476">MFGKRQAVVVLAAVLGLTISGTATASADPTTPGGPWVQDSQQVSLQRLHTYDELTTALHRL</sequence>
<organism evidence="2 3">
    <name type="scientific">Nonomuraea cypriaca</name>
    <dbReference type="NCBI Taxonomy" id="1187855"/>
    <lineage>
        <taxon>Bacteria</taxon>
        <taxon>Bacillati</taxon>
        <taxon>Actinomycetota</taxon>
        <taxon>Actinomycetes</taxon>
        <taxon>Streptosporangiales</taxon>
        <taxon>Streptosporangiaceae</taxon>
        <taxon>Nonomuraea</taxon>
    </lineage>
</organism>
<accession>A0A931AA42</accession>
<evidence type="ECO:0000256" key="1">
    <source>
        <dbReference type="SAM" id="SignalP"/>
    </source>
</evidence>
<protein>
    <submittedName>
        <fullName evidence="2">Uncharacterized protein</fullName>
    </submittedName>
</protein>
<gene>
    <name evidence="2" type="ORF">ITP53_10520</name>
</gene>
<name>A0A931AA42_9ACTN</name>
<feature type="non-terminal residue" evidence="2">
    <location>
        <position position="61"/>
    </location>
</feature>